<keyword evidence="4" id="KW-1185">Reference proteome</keyword>
<organism evidence="3 4">
    <name type="scientific">Agaricus bisporus var. burnettii (strain JB137-S8 / ATCC MYA-4627 / FGSC 10392)</name>
    <name type="common">White button mushroom</name>
    <dbReference type="NCBI Taxonomy" id="597362"/>
    <lineage>
        <taxon>Eukaryota</taxon>
        <taxon>Fungi</taxon>
        <taxon>Dikarya</taxon>
        <taxon>Basidiomycota</taxon>
        <taxon>Agaricomycotina</taxon>
        <taxon>Agaricomycetes</taxon>
        <taxon>Agaricomycetidae</taxon>
        <taxon>Agaricales</taxon>
        <taxon>Agaricineae</taxon>
        <taxon>Agaricaceae</taxon>
        <taxon>Agaricus</taxon>
    </lineage>
</organism>
<dbReference type="KEGG" id="abp:AGABI1DRAFT131809"/>
<protein>
    <recommendedName>
        <fullName evidence="2">Fungal-type protein kinase domain-containing protein</fullName>
    </recommendedName>
</protein>
<dbReference type="AlphaFoldDB" id="K5XMS2"/>
<feature type="compositionally biased region" description="Polar residues" evidence="1">
    <location>
        <begin position="853"/>
        <end position="863"/>
    </location>
</feature>
<sequence length="863" mass="100416">MFDFGDRARAPQSSKARQWVEVRDWWSHSVLLTNADTELYGKSTGAGEHLLTNLRRAIADEMAAEILQCSFKDFLDHYSPWRVPAATVNNVYRLYVEDQRNPPLVKKAEQDHEATAPIDWVFADFEIEPTKSTSSEPTVFKDLKDIVDVLREQKAESELAEIRRTPLLCYRDCPYEYTASEISGTNVRVDAYLTEHLDGQSENADYRDPRSKRVDLADVAVAAEFKKHLKDKIHNRHQLVADASQILNNDPRRTWMYGFTIENTMMSIWYFSRSHTVISAPFDFTKDIKSFIHVFLSLMYATRVEIGYDPTVHRVLDDQWIRYVYEVEYNGETRYFKTLETLYTSRVLRITVRKTRVWKAIEVEGYDDKKFRKEKKGGKVVALKDYWLDEGSKSEKEILENIFRSLEQAKHKPTTFKWAKSEFNEKFLRELLEEERYRKYFMGIECDTVLAATKPRLPSAQPVPDILVPEENTEPASVNRTTGSMQTTYSVIEMAYTIHQARRGRRISLNREYRTKRHHRLIYEQVGCPLLAATNLSTSLQSLTDTLIALTLMYIAGYVHRDVSTGNIIFVEESNGTIMGKLSDMEYAKAFQNNESSPDPKTGTLFFMAIEIHSGKSIYVPPPRSGAIRAESPPRTFKVPPPRNVVWHNISSEQEQEATSKRKRPKFRFSHDMESWMWVTLYILSRRVPRRDSGQHNGYRDRFFDRVYTNSHVPTDEREQVMRMEEDEFQSFLERHFTPAIAGFAKHLAYFRRELRLSYLDRARLDDMFNPDTYGPIYEAALIAFRGIISLPIPEIKFDPITKARPPSPQPESQLKRQRTHEEQDDDDYAAGTDDDIPVEGRPVRKQPKRGRMQSTQAHIIIS</sequence>
<dbReference type="Gene3D" id="1.10.510.10">
    <property type="entry name" value="Transferase(Phosphotransferase) domain 1"/>
    <property type="match status" value="1"/>
</dbReference>
<evidence type="ECO:0000256" key="1">
    <source>
        <dbReference type="SAM" id="MobiDB-lite"/>
    </source>
</evidence>
<name>K5XMS2_AGABU</name>
<dbReference type="Proteomes" id="UP000008493">
    <property type="component" value="Unassembled WGS sequence"/>
</dbReference>
<dbReference type="OMA" id="VWHNISS"/>
<dbReference type="RefSeq" id="XP_007333475.1">
    <property type="nucleotide sequence ID" value="XM_007333413.1"/>
</dbReference>
<evidence type="ECO:0000313" key="3">
    <source>
        <dbReference type="EMBL" id="EKM75910.1"/>
    </source>
</evidence>
<feature type="compositionally biased region" description="Acidic residues" evidence="1">
    <location>
        <begin position="823"/>
        <end position="838"/>
    </location>
</feature>
<dbReference type="InParanoid" id="K5XMS2"/>
<accession>K5XMS2</accession>
<dbReference type="GeneID" id="18827538"/>
<dbReference type="EMBL" id="JH971407">
    <property type="protein sequence ID" value="EKM75910.1"/>
    <property type="molecule type" value="Genomic_DNA"/>
</dbReference>
<dbReference type="Pfam" id="PF17667">
    <property type="entry name" value="Pkinase_fungal"/>
    <property type="match status" value="1"/>
</dbReference>
<dbReference type="InterPro" id="IPR011009">
    <property type="entry name" value="Kinase-like_dom_sf"/>
</dbReference>
<reference evidence="4" key="1">
    <citation type="journal article" date="2012" name="Proc. Natl. Acad. Sci. U.S.A.">
        <title>Genome sequence of the button mushroom Agaricus bisporus reveals mechanisms governing adaptation to a humic-rich ecological niche.</title>
        <authorList>
            <person name="Morin E."/>
            <person name="Kohler A."/>
            <person name="Baker A.R."/>
            <person name="Foulongne-Oriol M."/>
            <person name="Lombard V."/>
            <person name="Nagy L.G."/>
            <person name="Ohm R.A."/>
            <person name="Patyshakuliyeva A."/>
            <person name="Brun A."/>
            <person name="Aerts A.L."/>
            <person name="Bailey A.M."/>
            <person name="Billette C."/>
            <person name="Coutinho P.M."/>
            <person name="Deakin G."/>
            <person name="Doddapaneni H."/>
            <person name="Floudas D."/>
            <person name="Grimwood J."/>
            <person name="Hilden K."/>
            <person name="Kuees U."/>
            <person name="LaButti K.M."/>
            <person name="Lapidus A."/>
            <person name="Lindquist E.A."/>
            <person name="Lucas S.M."/>
            <person name="Murat C."/>
            <person name="Riley R.W."/>
            <person name="Salamov A.A."/>
            <person name="Schmutz J."/>
            <person name="Subramanian V."/>
            <person name="Woesten H.A.B."/>
            <person name="Xu J."/>
            <person name="Eastwood D.C."/>
            <person name="Foster G.D."/>
            <person name="Sonnenberg A.S."/>
            <person name="Cullen D."/>
            <person name="de Vries R.P."/>
            <person name="Lundell T."/>
            <person name="Hibbett D.S."/>
            <person name="Henrissat B."/>
            <person name="Burton K.S."/>
            <person name="Kerrigan R.W."/>
            <person name="Challen M.P."/>
            <person name="Grigoriev I.V."/>
            <person name="Martin F."/>
        </authorList>
    </citation>
    <scope>NUCLEOTIDE SEQUENCE [LARGE SCALE GENOMIC DNA]</scope>
    <source>
        <strain evidence="4">JB137-S8 / ATCC MYA-4627 / FGSC 10392</strain>
    </source>
</reference>
<feature type="domain" description="Fungal-type protein kinase" evidence="2">
    <location>
        <begin position="207"/>
        <end position="683"/>
    </location>
</feature>
<dbReference type="SUPFAM" id="SSF56112">
    <property type="entry name" value="Protein kinase-like (PK-like)"/>
    <property type="match status" value="1"/>
</dbReference>
<dbReference type="eggNOG" id="ENOG502RCAQ">
    <property type="taxonomic scope" value="Eukaryota"/>
</dbReference>
<evidence type="ECO:0000259" key="2">
    <source>
        <dbReference type="Pfam" id="PF17667"/>
    </source>
</evidence>
<evidence type="ECO:0000313" key="4">
    <source>
        <dbReference type="Proteomes" id="UP000008493"/>
    </source>
</evidence>
<dbReference type="PANTHER" id="PTHR38248:SF2">
    <property type="entry name" value="FUNK1 11"/>
    <property type="match status" value="1"/>
</dbReference>
<dbReference type="PANTHER" id="PTHR38248">
    <property type="entry name" value="FUNK1 6"/>
    <property type="match status" value="1"/>
</dbReference>
<feature type="region of interest" description="Disordered" evidence="1">
    <location>
        <begin position="799"/>
        <end position="863"/>
    </location>
</feature>
<dbReference type="InterPro" id="IPR040976">
    <property type="entry name" value="Pkinase_fungal"/>
</dbReference>
<dbReference type="HOGENOM" id="CLU_011584_2_0_1"/>
<gene>
    <name evidence="3" type="ORF">AGABI1DRAFT_131809</name>
</gene>
<dbReference type="OrthoDB" id="3260094at2759"/>
<proteinExistence type="predicted"/>